<feature type="region of interest" description="Disordered" evidence="1">
    <location>
        <begin position="1"/>
        <end position="42"/>
    </location>
</feature>
<dbReference type="OrthoDB" id="8477119at2"/>
<feature type="compositionally biased region" description="Basic and acidic residues" evidence="1">
    <location>
        <begin position="1"/>
        <end position="19"/>
    </location>
</feature>
<evidence type="ECO:0000313" key="3">
    <source>
        <dbReference type="Proteomes" id="UP000198281"/>
    </source>
</evidence>
<feature type="compositionally biased region" description="Basic and acidic residues" evidence="1">
    <location>
        <begin position="32"/>
        <end position="42"/>
    </location>
</feature>
<evidence type="ECO:0000256" key="1">
    <source>
        <dbReference type="SAM" id="MobiDB-lite"/>
    </source>
</evidence>
<reference evidence="3" key="1">
    <citation type="submission" date="2017-06" db="EMBL/GenBank/DDBJ databases">
        <authorList>
            <person name="Varghese N."/>
            <person name="Submissions S."/>
        </authorList>
    </citation>
    <scope>NUCLEOTIDE SEQUENCE [LARGE SCALE GENOMIC DNA]</scope>
    <source>
        <strain evidence="3">LNB2</strain>
    </source>
</reference>
<dbReference type="EMBL" id="FZOS01000028">
    <property type="protein sequence ID" value="SNS98577.1"/>
    <property type="molecule type" value="Genomic_DNA"/>
</dbReference>
<gene>
    <name evidence="2" type="ORF">SAMN06295912_12826</name>
</gene>
<name>A0A239IY74_9SPHN</name>
<sequence>MAAKSKDSRQDTKTKRSSSDEASADVGAGRRMTKEEMKRFTADWKEPAQRRWLKERMEEVRSAIDKRKEEQSKRDPEFSRIYRNLAVKVLNYEAVNNYERRFIELMKSVAQEASETSSLSDDLPQVIESLLKSHFNRHHQLNPPPVPERKYIPRQDEIIPFLYDAWGDWIASGHLTKQALRQHDKRAYTALQNWLRHNELPSEIAVRNNWEVNDEFAQREWFHRDEIVRATGALYRRAPEE</sequence>
<dbReference type="AlphaFoldDB" id="A0A239IY74"/>
<organism evidence="2 3">
    <name type="scientific">Edaphosphingomonas laterariae</name>
    <dbReference type="NCBI Taxonomy" id="861865"/>
    <lineage>
        <taxon>Bacteria</taxon>
        <taxon>Pseudomonadati</taxon>
        <taxon>Pseudomonadota</taxon>
        <taxon>Alphaproteobacteria</taxon>
        <taxon>Sphingomonadales</taxon>
        <taxon>Rhizorhabdaceae</taxon>
        <taxon>Edaphosphingomonas</taxon>
    </lineage>
</organism>
<keyword evidence="3" id="KW-1185">Reference proteome</keyword>
<accession>A0A239IY74</accession>
<dbReference type="Proteomes" id="UP000198281">
    <property type="component" value="Unassembled WGS sequence"/>
</dbReference>
<proteinExistence type="predicted"/>
<dbReference type="RefSeq" id="WP_144033845.1">
    <property type="nucleotide sequence ID" value="NZ_FZOS01000028.1"/>
</dbReference>
<protein>
    <submittedName>
        <fullName evidence="2">Uncharacterized protein</fullName>
    </submittedName>
</protein>
<evidence type="ECO:0000313" key="2">
    <source>
        <dbReference type="EMBL" id="SNS98577.1"/>
    </source>
</evidence>